<sequence length="160" mass="17532">MKIFSNGSKCLTVIGLVAISNMMTALVAAKPLAADSQASSRRDAVKQAMQHAWEGYRRYAFDSDELQPLSKTSTNNWGGWEMTILDSLDTLYVMGMMDEFVEAREKVNNIDFRNTATGGPISFFETTIRALGGLISAYDLSGDKIFLEQAQVLADSLSTA</sequence>
<feature type="non-terminal residue" evidence="1">
    <location>
        <position position="160"/>
    </location>
</feature>
<keyword evidence="2" id="KW-1185">Reference proteome</keyword>
<dbReference type="Proteomes" id="UP001145114">
    <property type="component" value="Unassembled WGS sequence"/>
</dbReference>
<gene>
    <name evidence="1" type="primary">MAN1A2</name>
    <name evidence="1" type="ORF">EV182_007121</name>
</gene>
<keyword evidence="1" id="KW-0378">Hydrolase</keyword>
<protein>
    <submittedName>
        <fullName evidence="1">Mannosyl-oligosaccharide 1,2-alpha-mannosidase IB</fullName>
        <ecNumber evidence="1">3.2.1.113</ecNumber>
    </submittedName>
</protein>
<comment type="caution">
    <text evidence="1">The sequence shown here is derived from an EMBL/GenBank/DDBJ whole genome shotgun (WGS) entry which is preliminary data.</text>
</comment>
<evidence type="ECO:0000313" key="1">
    <source>
        <dbReference type="EMBL" id="KAJ1672465.1"/>
    </source>
</evidence>
<dbReference type="EC" id="3.2.1.113" evidence="1"/>
<keyword evidence="1" id="KW-0326">Glycosidase</keyword>
<proteinExistence type="predicted"/>
<dbReference type="EMBL" id="JAMZIH010008335">
    <property type="protein sequence ID" value="KAJ1672465.1"/>
    <property type="molecule type" value="Genomic_DNA"/>
</dbReference>
<evidence type="ECO:0000313" key="2">
    <source>
        <dbReference type="Proteomes" id="UP001145114"/>
    </source>
</evidence>
<accession>A0ACC1H952</accession>
<name>A0ACC1H952_9FUNG</name>
<organism evidence="1 2">
    <name type="scientific">Spiromyces aspiralis</name>
    <dbReference type="NCBI Taxonomy" id="68401"/>
    <lineage>
        <taxon>Eukaryota</taxon>
        <taxon>Fungi</taxon>
        <taxon>Fungi incertae sedis</taxon>
        <taxon>Zoopagomycota</taxon>
        <taxon>Kickxellomycotina</taxon>
        <taxon>Kickxellomycetes</taxon>
        <taxon>Kickxellales</taxon>
        <taxon>Kickxellaceae</taxon>
        <taxon>Spiromyces</taxon>
    </lineage>
</organism>
<reference evidence="1" key="1">
    <citation type="submission" date="2022-06" db="EMBL/GenBank/DDBJ databases">
        <title>Phylogenomic reconstructions and comparative analyses of Kickxellomycotina fungi.</title>
        <authorList>
            <person name="Reynolds N.K."/>
            <person name="Stajich J.E."/>
            <person name="Barry K."/>
            <person name="Grigoriev I.V."/>
            <person name="Crous P."/>
            <person name="Smith M.E."/>
        </authorList>
    </citation>
    <scope>NUCLEOTIDE SEQUENCE</scope>
    <source>
        <strain evidence="1">RSA 2271</strain>
    </source>
</reference>